<organism evidence="9">
    <name type="scientific">Diabrotica virgifera virgifera</name>
    <name type="common">western corn rootworm</name>
    <dbReference type="NCBI Taxonomy" id="50390"/>
    <lineage>
        <taxon>Eukaryota</taxon>
        <taxon>Metazoa</taxon>
        <taxon>Ecdysozoa</taxon>
        <taxon>Arthropoda</taxon>
        <taxon>Hexapoda</taxon>
        <taxon>Insecta</taxon>
        <taxon>Pterygota</taxon>
        <taxon>Neoptera</taxon>
        <taxon>Endopterygota</taxon>
        <taxon>Coleoptera</taxon>
        <taxon>Polyphaga</taxon>
        <taxon>Cucujiformia</taxon>
        <taxon>Chrysomeloidea</taxon>
        <taxon>Chrysomelidae</taxon>
        <taxon>Galerucinae</taxon>
        <taxon>Diabroticina</taxon>
        <taxon>Diabroticites</taxon>
        <taxon>Diabrotica</taxon>
    </lineage>
</organism>
<keyword evidence="6" id="KW-0675">Receptor</keyword>
<dbReference type="SMART" id="SM01381">
    <property type="entry name" value="7TM_GPCR_Srsx"/>
    <property type="match status" value="1"/>
</dbReference>
<dbReference type="InParanoid" id="A0A6P7FW48"/>
<evidence type="ECO:0000256" key="7">
    <source>
        <dbReference type="SAM" id="Phobius"/>
    </source>
</evidence>
<dbReference type="RefSeq" id="XP_028140729.1">
    <property type="nucleotide sequence ID" value="XM_028284928.1"/>
</dbReference>
<feature type="transmembrane region" description="Helical" evidence="7">
    <location>
        <begin position="410"/>
        <end position="435"/>
    </location>
</feature>
<proteinExistence type="inferred from homology"/>
<dbReference type="Gene3D" id="1.20.1070.10">
    <property type="entry name" value="Rhodopsin 7-helix transmembrane proteins"/>
    <property type="match status" value="2"/>
</dbReference>
<feature type="transmembrane region" description="Helical" evidence="7">
    <location>
        <begin position="94"/>
        <end position="115"/>
    </location>
</feature>
<dbReference type="InterPro" id="IPR019427">
    <property type="entry name" value="7TM_GPCR_serpentine_rcpt_Srw"/>
</dbReference>
<dbReference type="InterPro" id="IPR017452">
    <property type="entry name" value="GPCR_Rhodpsn_7TM"/>
</dbReference>
<dbReference type="PROSITE" id="PS50262">
    <property type="entry name" value="G_PROTEIN_RECEP_F1_2"/>
    <property type="match status" value="1"/>
</dbReference>
<feature type="transmembrane region" description="Helical" evidence="7">
    <location>
        <begin position="22"/>
        <end position="42"/>
    </location>
</feature>
<sequence length="530" mass="60693">MDDEEALSQAILNNSRFWVQKVLVPTLLCLGLVGNTVTIMVLTRRRMRSSTNIYLSALAVADIIHLVFGFLLSFEHYHNIHDRKYELYWRFYGLTHWFCDAASATSAWLAVSFTIERFIAVRYPMKGKIFCTERRAKGIIAIVYVFCFVTTASTTFEYQLTFNDICVKECPIDQLNYTESPHLESTSASVGNITYVESEASSLGSDALGSVVIKGYEKYIQNKIKQILYNCTNHPHIILVPVNPNVLNSTSNVDSINRSLEADLSRALEKNSNSTSAASTHHVRSLKESENSTYCCEKNFTIDVENTELGKNKTYTDFIYWYSALFFAIIPLLVIATFNCFLIRVVYSSQKTRRVMTNSHESSSWTNEKRITIMLIGIVFAFLICQIPTAIHIIYYHFNETKNKVQMNIRLILGNFCNFMVMLMAPCNFLIYCLLSKKFRTTFTKIFWQRFRAKQIEADTIIRSSTKGIDSSAKGKENKFHTYKDGLMKKMTSKYRTPRNLETHSLTSMPRSKPAVMRPIGKAKSCDLNV</sequence>
<dbReference type="FunCoup" id="A0A6P7FW48">
    <property type="interactions" value="42"/>
</dbReference>
<dbReference type="PRINTS" id="PR00237">
    <property type="entry name" value="GPCRRHODOPSN"/>
</dbReference>
<dbReference type="InterPro" id="IPR052954">
    <property type="entry name" value="GPCR-Ligand_Int"/>
</dbReference>
<dbReference type="GO" id="GO:0008528">
    <property type="term" value="F:G protein-coupled peptide receptor activity"/>
    <property type="evidence" value="ECO:0007669"/>
    <property type="project" value="InterPro"/>
</dbReference>
<keyword evidence="6" id="KW-0297">G-protein coupled receptor</keyword>
<evidence type="ECO:0000256" key="2">
    <source>
        <dbReference type="ARBA" id="ARBA00010663"/>
    </source>
</evidence>
<dbReference type="PROSITE" id="PS00237">
    <property type="entry name" value="G_PROTEIN_RECEP_F1_1"/>
    <property type="match status" value="1"/>
</dbReference>
<evidence type="ECO:0000259" key="8">
    <source>
        <dbReference type="PROSITE" id="PS50262"/>
    </source>
</evidence>
<dbReference type="Pfam" id="PF00001">
    <property type="entry name" value="7tm_1"/>
    <property type="match status" value="1"/>
</dbReference>
<evidence type="ECO:0000256" key="3">
    <source>
        <dbReference type="ARBA" id="ARBA00022692"/>
    </source>
</evidence>
<evidence type="ECO:0000256" key="1">
    <source>
        <dbReference type="ARBA" id="ARBA00004370"/>
    </source>
</evidence>
<feature type="transmembrane region" description="Helical" evidence="7">
    <location>
        <begin position="373"/>
        <end position="398"/>
    </location>
</feature>
<feature type="transmembrane region" description="Helical" evidence="7">
    <location>
        <begin position="54"/>
        <end position="74"/>
    </location>
</feature>
<evidence type="ECO:0000256" key="6">
    <source>
        <dbReference type="RuleBase" id="RU000688"/>
    </source>
</evidence>
<evidence type="ECO:0000256" key="5">
    <source>
        <dbReference type="ARBA" id="ARBA00023136"/>
    </source>
</evidence>
<evidence type="ECO:0000313" key="9">
    <source>
        <dbReference type="RefSeq" id="XP_028140729.1"/>
    </source>
</evidence>
<dbReference type="PANTHER" id="PTHR46641">
    <property type="entry name" value="FMRFAMIDE RECEPTOR-RELATED"/>
    <property type="match status" value="1"/>
</dbReference>
<keyword evidence="5 7" id="KW-0472">Membrane</keyword>
<feature type="transmembrane region" description="Helical" evidence="7">
    <location>
        <begin position="136"/>
        <end position="156"/>
    </location>
</feature>
<evidence type="ECO:0000256" key="4">
    <source>
        <dbReference type="ARBA" id="ARBA00022989"/>
    </source>
</evidence>
<accession>A0A6P7FW48</accession>
<dbReference type="PANTHER" id="PTHR46641:SF22">
    <property type="entry name" value="PROCTOLIN RECEPTOR, ISOFORM A"/>
    <property type="match status" value="1"/>
</dbReference>
<reference evidence="9" key="1">
    <citation type="submission" date="2025-08" db="UniProtKB">
        <authorList>
            <consortium name="RefSeq"/>
        </authorList>
    </citation>
    <scope>IDENTIFICATION</scope>
    <source>
        <tissue evidence="9">Whole insect</tissue>
    </source>
</reference>
<dbReference type="InterPro" id="IPR000276">
    <property type="entry name" value="GPCR_Rhodpsn"/>
</dbReference>
<dbReference type="GO" id="GO:0016020">
    <property type="term" value="C:membrane"/>
    <property type="evidence" value="ECO:0007669"/>
    <property type="project" value="UniProtKB-SubCell"/>
</dbReference>
<feature type="transmembrane region" description="Helical" evidence="7">
    <location>
        <begin position="319"/>
        <end position="347"/>
    </location>
</feature>
<protein>
    <submittedName>
        <fullName evidence="9">Uncharacterized protein LOC114334828 isoform X1</fullName>
    </submittedName>
</protein>
<dbReference type="SUPFAM" id="SSF81321">
    <property type="entry name" value="Family A G protein-coupled receptor-like"/>
    <property type="match status" value="1"/>
</dbReference>
<feature type="domain" description="G-protein coupled receptors family 1 profile" evidence="8">
    <location>
        <begin position="34"/>
        <end position="432"/>
    </location>
</feature>
<name>A0A6P7FW48_DIAVI</name>
<dbReference type="OrthoDB" id="10011262at2759"/>
<dbReference type="AlphaFoldDB" id="A0A6P7FW48"/>
<keyword evidence="4 7" id="KW-1133">Transmembrane helix</keyword>
<dbReference type="CDD" id="cd14978">
    <property type="entry name" value="7tmA_FMRFamide_R-like"/>
    <property type="match status" value="1"/>
</dbReference>
<gene>
    <name evidence="9" type="primary">LOC114334828</name>
</gene>
<keyword evidence="3 6" id="KW-0812">Transmembrane</keyword>
<comment type="similarity">
    <text evidence="2 6">Belongs to the G-protein coupled receptor 1 family.</text>
</comment>
<comment type="subcellular location">
    <subcellularLocation>
        <location evidence="1">Membrane</location>
    </subcellularLocation>
</comment>
<keyword evidence="6" id="KW-0807">Transducer</keyword>
<dbReference type="Pfam" id="PF10324">
    <property type="entry name" value="7TM_GPCR_Srw"/>
    <property type="match status" value="1"/>
</dbReference>